<dbReference type="AlphaFoldDB" id="A0A914E642"/>
<dbReference type="Proteomes" id="UP000887540">
    <property type="component" value="Unplaced"/>
</dbReference>
<name>A0A914E642_9BILA</name>
<keyword evidence="2" id="KW-1133">Transmembrane helix</keyword>
<comment type="similarity">
    <text evidence="1">Belongs to the nematode receptor-like protein sre family.</text>
</comment>
<evidence type="ECO:0000256" key="2">
    <source>
        <dbReference type="SAM" id="Phobius"/>
    </source>
</evidence>
<feature type="transmembrane region" description="Helical" evidence="2">
    <location>
        <begin position="15"/>
        <end position="38"/>
    </location>
</feature>
<dbReference type="PANTHER" id="PTHR47518">
    <property type="entry name" value="SERPENTINE RECEPTOR CLASS EPSILON-13-RELATED"/>
    <property type="match status" value="1"/>
</dbReference>
<keyword evidence="2" id="KW-0472">Membrane</keyword>
<proteinExistence type="inferred from homology"/>
<dbReference type="WBParaSite" id="ACRNAN_scaffold5603.g14590.t1">
    <property type="protein sequence ID" value="ACRNAN_scaffold5603.g14590.t1"/>
    <property type="gene ID" value="ACRNAN_scaffold5603.g14590"/>
</dbReference>
<keyword evidence="2" id="KW-0812">Transmembrane</keyword>
<reference evidence="4" key="1">
    <citation type="submission" date="2022-11" db="UniProtKB">
        <authorList>
            <consortium name="WormBaseParasite"/>
        </authorList>
    </citation>
    <scope>IDENTIFICATION</scope>
</reference>
<dbReference type="GO" id="GO:0016020">
    <property type="term" value="C:membrane"/>
    <property type="evidence" value="ECO:0007669"/>
    <property type="project" value="InterPro"/>
</dbReference>
<keyword evidence="3" id="KW-1185">Reference proteome</keyword>
<evidence type="ECO:0000256" key="1">
    <source>
        <dbReference type="ARBA" id="ARBA00006803"/>
    </source>
</evidence>
<dbReference type="InterPro" id="IPR052854">
    <property type="entry name" value="Serpentine_rcpt_epsilon"/>
</dbReference>
<sequence>MASIWLKSYETTKSWTFVAVAIPFSWVVGGIIHSMLIFNILSPIMWGCIALSVISISTICLLILHLINQYRYNRRNGHNYNLREKFQLSENIRFLKIVKWVSATMFVCNTLAVLLKMD</sequence>
<accession>A0A914E642</accession>
<dbReference type="InterPro" id="IPR004151">
    <property type="entry name" value="7TM_GPCR_serpentine_rcpt_Sre"/>
</dbReference>
<dbReference type="Pfam" id="PF03125">
    <property type="entry name" value="Sre"/>
    <property type="match status" value="1"/>
</dbReference>
<evidence type="ECO:0000313" key="3">
    <source>
        <dbReference type="Proteomes" id="UP000887540"/>
    </source>
</evidence>
<organism evidence="3 4">
    <name type="scientific">Acrobeloides nanus</name>
    <dbReference type="NCBI Taxonomy" id="290746"/>
    <lineage>
        <taxon>Eukaryota</taxon>
        <taxon>Metazoa</taxon>
        <taxon>Ecdysozoa</taxon>
        <taxon>Nematoda</taxon>
        <taxon>Chromadorea</taxon>
        <taxon>Rhabditida</taxon>
        <taxon>Tylenchina</taxon>
        <taxon>Cephalobomorpha</taxon>
        <taxon>Cephaloboidea</taxon>
        <taxon>Cephalobidae</taxon>
        <taxon>Acrobeloides</taxon>
    </lineage>
</organism>
<protein>
    <submittedName>
        <fullName evidence="4">Uncharacterized protein</fullName>
    </submittedName>
</protein>
<dbReference type="PANTHER" id="PTHR47518:SF8">
    <property type="entry name" value="G PROTEIN-COUPLED RECEPTOR"/>
    <property type="match status" value="1"/>
</dbReference>
<feature type="transmembrane region" description="Helical" evidence="2">
    <location>
        <begin position="44"/>
        <end position="67"/>
    </location>
</feature>
<evidence type="ECO:0000313" key="4">
    <source>
        <dbReference type="WBParaSite" id="ACRNAN_scaffold5603.g14590.t1"/>
    </source>
</evidence>
<dbReference type="GO" id="GO:0007606">
    <property type="term" value="P:sensory perception of chemical stimulus"/>
    <property type="evidence" value="ECO:0007669"/>
    <property type="project" value="InterPro"/>
</dbReference>